<keyword evidence="2" id="KW-1185">Reference proteome</keyword>
<gene>
    <name evidence="1" type="ORF">E2C01_069896</name>
</gene>
<evidence type="ECO:0000313" key="2">
    <source>
        <dbReference type="Proteomes" id="UP000324222"/>
    </source>
</evidence>
<proteinExistence type="predicted"/>
<dbReference type="EMBL" id="VSRR010041292">
    <property type="protein sequence ID" value="MPC75506.1"/>
    <property type="molecule type" value="Genomic_DNA"/>
</dbReference>
<organism evidence="1 2">
    <name type="scientific">Portunus trituberculatus</name>
    <name type="common">Swimming crab</name>
    <name type="synonym">Neptunus trituberculatus</name>
    <dbReference type="NCBI Taxonomy" id="210409"/>
    <lineage>
        <taxon>Eukaryota</taxon>
        <taxon>Metazoa</taxon>
        <taxon>Ecdysozoa</taxon>
        <taxon>Arthropoda</taxon>
        <taxon>Crustacea</taxon>
        <taxon>Multicrustacea</taxon>
        <taxon>Malacostraca</taxon>
        <taxon>Eumalacostraca</taxon>
        <taxon>Eucarida</taxon>
        <taxon>Decapoda</taxon>
        <taxon>Pleocyemata</taxon>
        <taxon>Brachyura</taxon>
        <taxon>Eubrachyura</taxon>
        <taxon>Portunoidea</taxon>
        <taxon>Portunidae</taxon>
        <taxon>Portuninae</taxon>
        <taxon>Portunus</taxon>
    </lineage>
</organism>
<evidence type="ECO:0000313" key="1">
    <source>
        <dbReference type="EMBL" id="MPC75506.1"/>
    </source>
</evidence>
<protein>
    <submittedName>
        <fullName evidence="1">Uncharacterized protein</fullName>
    </submittedName>
</protein>
<comment type="caution">
    <text evidence="1">The sequence shown here is derived from an EMBL/GenBank/DDBJ whole genome shotgun (WGS) entry which is preliminary data.</text>
</comment>
<sequence length="69" mass="8134">MAVVMDWQHFWCIKRRNCLVNSASCLCGLGKLLCHTHIYTLYLSHSHSYCPHTGHSFTFNLQYWDTFLP</sequence>
<dbReference type="Proteomes" id="UP000324222">
    <property type="component" value="Unassembled WGS sequence"/>
</dbReference>
<name>A0A5B7I0M1_PORTR</name>
<dbReference type="AlphaFoldDB" id="A0A5B7I0M1"/>
<accession>A0A5B7I0M1</accession>
<reference evidence="1 2" key="1">
    <citation type="submission" date="2019-05" db="EMBL/GenBank/DDBJ databases">
        <title>Another draft genome of Portunus trituberculatus and its Hox gene families provides insights of decapod evolution.</title>
        <authorList>
            <person name="Jeong J.-H."/>
            <person name="Song I."/>
            <person name="Kim S."/>
            <person name="Choi T."/>
            <person name="Kim D."/>
            <person name="Ryu S."/>
            <person name="Kim W."/>
        </authorList>
    </citation>
    <scope>NUCLEOTIDE SEQUENCE [LARGE SCALE GENOMIC DNA]</scope>
    <source>
        <tissue evidence="1">Muscle</tissue>
    </source>
</reference>